<evidence type="ECO:0000259" key="7">
    <source>
        <dbReference type="Pfam" id="PF00482"/>
    </source>
</evidence>
<proteinExistence type="predicted"/>
<feature type="transmembrane region" description="Helical" evidence="6">
    <location>
        <begin position="68"/>
        <end position="98"/>
    </location>
</feature>
<comment type="subcellular location">
    <subcellularLocation>
        <location evidence="1">Cell membrane</location>
        <topology evidence="1">Multi-pass membrane protein</topology>
    </subcellularLocation>
</comment>
<feature type="transmembrane region" description="Helical" evidence="6">
    <location>
        <begin position="260"/>
        <end position="280"/>
    </location>
</feature>
<evidence type="ECO:0000256" key="4">
    <source>
        <dbReference type="ARBA" id="ARBA00022989"/>
    </source>
</evidence>
<protein>
    <submittedName>
        <fullName evidence="8">Type II secretion system F family protein</fullName>
    </submittedName>
</protein>
<keyword evidence="4 6" id="KW-1133">Transmembrane helix</keyword>
<dbReference type="PANTHER" id="PTHR35007:SF3">
    <property type="entry name" value="POSSIBLE CONSERVED ALANINE RICH MEMBRANE PROTEIN"/>
    <property type="match status" value="1"/>
</dbReference>
<evidence type="ECO:0000313" key="8">
    <source>
        <dbReference type="EMBL" id="MFC5381823.1"/>
    </source>
</evidence>
<evidence type="ECO:0000256" key="3">
    <source>
        <dbReference type="ARBA" id="ARBA00022692"/>
    </source>
</evidence>
<feature type="domain" description="Type II secretion system protein GspF" evidence="7">
    <location>
        <begin position="122"/>
        <end position="245"/>
    </location>
</feature>
<evidence type="ECO:0000313" key="9">
    <source>
        <dbReference type="Proteomes" id="UP001596122"/>
    </source>
</evidence>
<dbReference type="InterPro" id="IPR018076">
    <property type="entry name" value="T2SS_GspF_dom"/>
</dbReference>
<dbReference type="RefSeq" id="WP_340271149.1">
    <property type="nucleotide sequence ID" value="NZ_JBBEOG010000009.1"/>
</dbReference>
<evidence type="ECO:0000256" key="2">
    <source>
        <dbReference type="ARBA" id="ARBA00022475"/>
    </source>
</evidence>
<keyword evidence="2" id="KW-1003">Cell membrane</keyword>
<keyword evidence="3 6" id="KW-0812">Transmembrane</keyword>
<dbReference type="PANTHER" id="PTHR35007">
    <property type="entry name" value="INTEGRAL MEMBRANE PROTEIN-RELATED"/>
    <property type="match status" value="1"/>
</dbReference>
<keyword evidence="9" id="KW-1185">Reference proteome</keyword>
<dbReference type="EMBL" id="JBHSLD010000013">
    <property type="protein sequence ID" value="MFC5381823.1"/>
    <property type="molecule type" value="Genomic_DNA"/>
</dbReference>
<evidence type="ECO:0000256" key="5">
    <source>
        <dbReference type="ARBA" id="ARBA00023136"/>
    </source>
</evidence>
<sequence>MTALLVGVLAGGAGLGVLLVVLGLAPPPETTPPGARRYAAPGRRSLRRPLDRLLGRRLPRPARRRRQALLTAALVSGLVLWLVTGFALAAVLVPLAVLGIPLLLGRPRGAVDVERLDALEQWTRSLSGVLVVGSGLESAITASAASAPLAIREEVGLLAARITARWPTERAVRQFADDVDDATADLVAATLVLGAQRRGDGLAAVLEDLAASVAEEVRTRRAVEADRAKPRTTARIVTGIALAGVVGCFLSGYFDPFLAGAGQVILVVLLGLFVGCLVWMRAVTAGATTPRFLTAAETAQSPAGAPAADVGGR</sequence>
<name>A0ABW0GPF1_9MICO</name>
<organism evidence="8 9">
    <name type="scientific">Aquipuribacter nitratireducens</name>
    <dbReference type="NCBI Taxonomy" id="650104"/>
    <lineage>
        <taxon>Bacteria</taxon>
        <taxon>Bacillati</taxon>
        <taxon>Actinomycetota</taxon>
        <taxon>Actinomycetes</taxon>
        <taxon>Micrococcales</taxon>
        <taxon>Intrasporangiaceae</taxon>
        <taxon>Aquipuribacter</taxon>
    </lineage>
</organism>
<feature type="transmembrane region" description="Helical" evidence="6">
    <location>
        <begin position="236"/>
        <end position="254"/>
    </location>
</feature>
<keyword evidence="5 6" id="KW-0472">Membrane</keyword>
<evidence type="ECO:0000256" key="6">
    <source>
        <dbReference type="SAM" id="Phobius"/>
    </source>
</evidence>
<evidence type="ECO:0000256" key="1">
    <source>
        <dbReference type="ARBA" id="ARBA00004651"/>
    </source>
</evidence>
<accession>A0ABW0GPF1</accession>
<reference evidence="9" key="1">
    <citation type="journal article" date="2019" name="Int. J. Syst. Evol. Microbiol.">
        <title>The Global Catalogue of Microorganisms (GCM) 10K type strain sequencing project: providing services to taxonomists for standard genome sequencing and annotation.</title>
        <authorList>
            <consortium name="The Broad Institute Genomics Platform"/>
            <consortium name="The Broad Institute Genome Sequencing Center for Infectious Disease"/>
            <person name="Wu L."/>
            <person name="Ma J."/>
        </authorList>
    </citation>
    <scope>NUCLEOTIDE SEQUENCE [LARGE SCALE GENOMIC DNA]</scope>
    <source>
        <strain evidence="9">CCUG 43114</strain>
    </source>
</reference>
<dbReference type="Proteomes" id="UP001596122">
    <property type="component" value="Unassembled WGS sequence"/>
</dbReference>
<comment type="caution">
    <text evidence="8">The sequence shown here is derived from an EMBL/GenBank/DDBJ whole genome shotgun (WGS) entry which is preliminary data.</text>
</comment>
<gene>
    <name evidence="8" type="ORF">ACFPJ6_13625</name>
</gene>
<dbReference type="Pfam" id="PF00482">
    <property type="entry name" value="T2SSF"/>
    <property type="match status" value="1"/>
</dbReference>